<keyword evidence="2" id="KW-1185">Reference proteome</keyword>
<reference evidence="1 2" key="1">
    <citation type="submission" date="2017-04" db="EMBL/GenBank/DDBJ databases">
        <authorList>
            <person name="Afonso C.L."/>
            <person name="Miller P.J."/>
            <person name="Scott M.A."/>
            <person name="Spackman E."/>
            <person name="Goraichik I."/>
            <person name="Dimitrov K.M."/>
            <person name="Suarez D.L."/>
            <person name="Swayne D.E."/>
        </authorList>
    </citation>
    <scope>NUCLEOTIDE SEQUENCE [LARGE SCALE GENOMIC DNA]</scope>
    <source>
        <strain evidence="1 2">DSM 11622</strain>
    </source>
</reference>
<dbReference type="OrthoDB" id="10009825at2"/>
<evidence type="ECO:0000313" key="2">
    <source>
        <dbReference type="Proteomes" id="UP000192266"/>
    </source>
</evidence>
<dbReference type="RefSeq" id="WP_084443319.1">
    <property type="nucleotide sequence ID" value="NZ_FWWW01000026.1"/>
</dbReference>
<gene>
    <name evidence="1" type="ORF">SAMN00120144_3631</name>
</gene>
<dbReference type="STRING" id="645990.SAMN00120144_3631"/>
<dbReference type="EMBL" id="FWWW01000026">
    <property type="protein sequence ID" value="SMB80984.1"/>
    <property type="molecule type" value="Genomic_DNA"/>
</dbReference>
<sequence>MSDFADFRTQARAAFPDLNVSVMMYDKETATGSGLITYRLKAAGMKIGAASLTAEATSPAEAIASMIRQVAQARRATRAAADAAMLARSQRPAYA</sequence>
<protein>
    <submittedName>
        <fullName evidence="1">Uncharacterized protein</fullName>
    </submittedName>
</protein>
<dbReference type="Proteomes" id="UP000192266">
    <property type="component" value="Unassembled WGS sequence"/>
</dbReference>
<organism evidence="1 2">
    <name type="scientific">Hymenobacter roseosalivarius DSM 11622</name>
    <dbReference type="NCBI Taxonomy" id="645990"/>
    <lineage>
        <taxon>Bacteria</taxon>
        <taxon>Pseudomonadati</taxon>
        <taxon>Bacteroidota</taxon>
        <taxon>Cytophagia</taxon>
        <taxon>Cytophagales</taxon>
        <taxon>Hymenobacteraceae</taxon>
        <taxon>Hymenobacter</taxon>
    </lineage>
</organism>
<dbReference type="AlphaFoldDB" id="A0A1W1UJR0"/>
<proteinExistence type="predicted"/>
<evidence type="ECO:0000313" key="1">
    <source>
        <dbReference type="EMBL" id="SMB80984.1"/>
    </source>
</evidence>
<accession>A0A1W1UJR0</accession>
<name>A0A1W1UJR0_9BACT</name>